<evidence type="ECO:0000313" key="1">
    <source>
        <dbReference type="EMBL" id="CAK8690418.1"/>
    </source>
</evidence>
<dbReference type="EMBL" id="CAWYQH010000119">
    <property type="protein sequence ID" value="CAK8690418.1"/>
    <property type="molecule type" value="Genomic_DNA"/>
</dbReference>
<accession>A0ABP0GG67</accession>
<dbReference type="Proteomes" id="UP001642483">
    <property type="component" value="Unassembled WGS sequence"/>
</dbReference>
<name>A0ABP0GG67_CLALP</name>
<organism evidence="1 2">
    <name type="scientific">Clavelina lepadiformis</name>
    <name type="common">Light-bulb sea squirt</name>
    <name type="synonym">Ascidia lepadiformis</name>
    <dbReference type="NCBI Taxonomy" id="159417"/>
    <lineage>
        <taxon>Eukaryota</taxon>
        <taxon>Metazoa</taxon>
        <taxon>Chordata</taxon>
        <taxon>Tunicata</taxon>
        <taxon>Ascidiacea</taxon>
        <taxon>Aplousobranchia</taxon>
        <taxon>Clavelinidae</taxon>
        <taxon>Clavelina</taxon>
    </lineage>
</organism>
<gene>
    <name evidence="1" type="ORF">CVLEPA_LOCUS23041</name>
</gene>
<sequence length="139" mass="16000">MAQKSLEEKVKLLTKVNEEKNDDASLTVRQLVALVGISKRTLQDWQKNDANLREQREETMLRGRGLKTERERLRIGSQTGVRETIFWDREAPSKKKALFAIKPKARNQFNEIHDIRVALSKTEPNLAELVANKQAHPSQ</sequence>
<reference evidence="1 2" key="1">
    <citation type="submission" date="2024-02" db="EMBL/GenBank/DDBJ databases">
        <authorList>
            <person name="Daric V."/>
            <person name="Darras S."/>
        </authorList>
    </citation>
    <scope>NUCLEOTIDE SEQUENCE [LARGE SCALE GENOMIC DNA]</scope>
</reference>
<evidence type="ECO:0000313" key="2">
    <source>
        <dbReference type="Proteomes" id="UP001642483"/>
    </source>
</evidence>
<comment type="caution">
    <text evidence="1">The sequence shown here is derived from an EMBL/GenBank/DDBJ whole genome shotgun (WGS) entry which is preliminary data.</text>
</comment>
<proteinExistence type="predicted"/>
<keyword evidence="2" id="KW-1185">Reference proteome</keyword>
<protein>
    <submittedName>
        <fullName evidence="1">Uncharacterized protein</fullName>
    </submittedName>
</protein>